<evidence type="ECO:0000313" key="7">
    <source>
        <dbReference type="EMBL" id="AMO95095.1"/>
    </source>
</evidence>
<proteinExistence type="inferred from homology"/>
<keyword evidence="6" id="KW-0472">Membrane</keyword>
<evidence type="ECO:0000256" key="2">
    <source>
        <dbReference type="ARBA" id="ARBA00005262"/>
    </source>
</evidence>
<dbReference type="Pfam" id="PF02417">
    <property type="entry name" value="Chromate_transp"/>
    <property type="match status" value="1"/>
</dbReference>
<dbReference type="AlphaFoldDB" id="A0A127PBQ0"/>
<reference evidence="7 8" key="1">
    <citation type="submission" date="2015-11" db="EMBL/GenBank/DDBJ databases">
        <title>Exploring the genomic traits of fungus-feeding bacterial genus Collimonas.</title>
        <authorList>
            <person name="Song C."/>
            <person name="Schmidt R."/>
            <person name="de Jager V."/>
            <person name="Krzyzanowska D."/>
            <person name="Jongedijk E."/>
            <person name="Cankar K."/>
            <person name="Beekwilder J."/>
            <person name="van Veen A."/>
            <person name="de Boer W."/>
            <person name="van Veen J.A."/>
            <person name="Garbeva P."/>
        </authorList>
    </citation>
    <scope>NUCLEOTIDE SEQUENCE [LARGE SCALE GENOMIC DNA]</scope>
    <source>
        <strain evidence="7 8">Ter6</strain>
    </source>
</reference>
<organism evidence="7">
    <name type="scientific">Collimonas fungivorans</name>
    <dbReference type="NCBI Taxonomy" id="158899"/>
    <lineage>
        <taxon>Bacteria</taxon>
        <taxon>Pseudomonadati</taxon>
        <taxon>Pseudomonadota</taxon>
        <taxon>Betaproteobacteria</taxon>
        <taxon>Burkholderiales</taxon>
        <taxon>Oxalobacteraceae</taxon>
        <taxon>Collimonas</taxon>
    </lineage>
</organism>
<evidence type="ECO:0000313" key="8">
    <source>
        <dbReference type="Proteomes" id="UP000072421"/>
    </source>
</evidence>
<dbReference type="PATRIC" id="fig|158899.10.peg.2418"/>
<dbReference type="InterPro" id="IPR052518">
    <property type="entry name" value="CHR_Transporter"/>
</dbReference>
<dbReference type="PANTHER" id="PTHR43663:SF1">
    <property type="entry name" value="CHROMATE TRANSPORTER"/>
    <property type="match status" value="1"/>
</dbReference>
<dbReference type="GO" id="GO:0005886">
    <property type="term" value="C:plasma membrane"/>
    <property type="evidence" value="ECO:0007669"/>
    <property type="project" value="UniProtKB-SubCell"/>
</dbReference>
<dbReference type="InterPro" id="IPR003370">
    <property type="entry name" value="Chromate_transpt"/>
</dbReference>
<accession>A0A127PBQ0</accession>
<dbReference type="RefSeq" id="WP_014005945.1">
    <property type="nucleotide sequence ID" value="NZ_CBIGRP010000004.1"/>
</dbReference>
<gene>
    <name evidence="7" type="ORF">CFter6_2423</name>
</gene>
<sequence length="176" mass="18505">MTDTLLALATIFSQLSLLAFGGGNTILPEMQRQVVDIHHWMSPQDFSAMFALAQAAPGPNMMVVTLVGWHVAGWPGVLVTSLAKFGPSSLLTGVVLHLWQRFKDRPWRATVQAGLVPMTVGLVAASAALITEASTHAWGLAAIAAACALLTYKSKVHPLWVLAAGALLGLSGIGQV</sequence>
<evidence type="ECO:0000256" key="6">
    <source>
        <dbReference type="ARBA" id="ARBA00023136"/>
    </source>
</evidence>
<evidence type="ECO:0000256" key="5">
    <source>
        <dbReference type="ARBA" id="ARBA00022989"/>
    </source>
</evidence>
<evidence type="ECO:0000256" key="4">
    <source>
        <dbReference type="ARBA" id="ARBA00022692"/>
    </source>
</evidence>
<keyword evidence="4" id="KW-0812">Transmembrane</keyword>
<comment type="similarity">
    <text evidence="2">Belongs to the chromate ion transporter (CHR) (TC 2.A.51) family.</text>
</comment>
<dbReference type="OrthoDB" id="556585at2"/>
<name>A0A127PBQ0_9BURK</name>
<evidence type="ECO:0000256" key="3">
    <source>
        <dbReference type="ARBA" id="ARBA00022475"/>
    </source>
</evidence>
<dbReference type="OMA" id="LILTWQI"/>
<evidence type="ECO:0000256" key="1">
    <source>
        <dbReference type="ARBA" id="ARBA00004651"/>
    </source>
</evidence>
<dbReference type="Proteomes" id="UP000072421">
    <property type="component" value="Chromosome"/>
</dbReference>
<dbReference type="GO" id="GO:0015109">
    <property type="term" value="F:chromate transmembrane transporter activity"/>
    <property type="evidence" value="ECO:0007669"/>
    <property type="project" value="InterPro"/>
</dbReference>
<protein>
    <submittedName>
        <fullName evidence="7">Chromate transporter family protein</fullName>
    </submittedName>
</protein>
<dbReference type="EMBL" id="CP013232">
    <property type="protein sequence ID" value="AMO95095.1"/>
    <property type="molecule type" value="Genomic_DNA"/>
</dbReference>
<comment type="subcellular location">
    <subcellularLocation>
        <location evidence="1">Cell membrane</location>
        <topology evidence="1">Multi-pass membrane protein</topology>
    </subcellularLocation>
</comment>
<keyword evidence="5" id="KW-1133">Transmembrane helix</keyword>
<dbReference type="PANTHER" id="PTHR43663">
    <property type="entry name" value="CHROMATE TRANSPORT PROTEIN-RELATED"/>
    <property type="match status" value="1"/>
</dbReference>
<keyword evidence="3" id="KW-1003">Cell membrane</keyword>